<dbReference type="SMART" id="SM00822">
    <property type="entry name" value="PKS_KR"/>
    <property type="match status" value="1"/>
</dbReference>
<dbReference type="InterPro" id="IPR002347">
    <property type="entry name" value="SDR_fam"/>
</dbReference>
<dbReference type="PANTHER" id="PTHR42760:SF40">
    <property type="entry name" value="3-OXOACYL-[ACYL-CARRIER-PROTEIN] REDUCTASE, CHLOROPLASTIC"/>
    <property type="match status" value="1"/>
</dbReference>
<dbReference type="Pfam" id="PF13561">
    <property type="entry name" value="adh_short_C2"/>
    <property type="match status" value="1"/>
</dbReference>
<dbReference type="AlphaFoldDB" id="A0A1C6V602"/>
<dbReference type="Gene3D" id="3.40.50.720">
    <property type="entry name" value="NAD(P)-binding Rossmann-like Domain"/>
    <property type="match status" value="1"/>
</dbReference>
<dbReference type="InterPro" id="IPR057326">
    <property type="entry name" value="KR_dom"/>
</dbReference>
<feature type="domain" description="Ketoreductase" evidence="2">
    <location>
        <begin position="2"/>
        <end position="178"/>
    </location>
</feature>
<accession>A0A1C6V602</accession>
<reference evidence="4" key="1">
    <citation type="submission" date="2016-06" db="EMBL/GenBank/DDBJ databases">
        <authorList>
            <person name="Varghese N."/>
            <person name="Submissions Spin"/>
        </authorList>
    </citation>
    <scope>NUCLEOTIDE SEQUENCE [LARGE SCALE GENOMIC DNA]</scope>
    <source>
        <strain evidence="4">DSM 43903</strain>
    </source>
</reference>
<dbReference type="PRINTS" id="PR00081">
    <property type="entry name" value="GDHRDH"/>
</dbReference>
<sequence length="238" mass="24258">MFVVTGGGTGIGRAVASALHERGDRVLVTGRRAAPLAALSQEAGGGIEFLACDNSDPADARRLAESVTEPVDGLVLCAGGNPAIGRPEPESLADVAALLDETMASNVRSAALTVAALESRLADGASVVLFGSIAAEHGVGFYGPAKAAVASYAVGLAARLGTRGITVNCLAPGYVTDTEFFRGGMTREREEQLRGQTMTGRVGALSDVVACVLFLLSPQARHVTGQTIHLNGGAVTTR</sequence>
<dbReference type="OrthoDB" id="9808187at2"/>
<dbReference type="GO" id="GO:0030497">
    <property type="term" value="P:fatty acid elongation"/>
    <property type="evidence" value="ECO:0007669"/>
    <property type="project" value="TreeGrafter"/>
</dbReference>
<dbReference type="STRING" id="47855.GA0070606_3506"/>
<name>A0A1C6V602_9ACTN</name>
<dbReference type="EMBL" id="FMHZ01000002">
    <property type="protein sequence ID" value="SCL61799.1"/>
    <property type="molecule type" value="Genomic_DNA"/>
</dbReference>
<dbReference type="RefSeq" id="WP_091101171.1">
    <property type="nucleotide sequence ID" value="NZ_FMHZ01000002.1"/>
</dbReference>
<dbReference type="CDD" id="cd05233">
    <property type="entry name" value="SDR_c"/>
    <property type="match status" value="1"/>
</dbReference>
<dbReference type="Proteomes" id="UP000199001">
    <property type="component" value="Unassembled WGS sequence"/>
</dbReference>
<protein>
    <submittedName>
        <fullName evidence="3">3-oxoacyl-[acyl-carrier protein] reductase</fullName>
    </submittedName>
</protein>
<dbReference type="SUPFAM" id="SSF51735">
    <property type="entry name" value="NAD(P)-binding Rossmann-fold domains"/>
    <property type="match status" value="1"/>
</dbReference>
<evidence type="ECO:0000313" key="4">
    <source>
        <dbReference type="Proteomes" id="UP000199001"/>
    </source>
</evidence>
<dbReference type="PANTHER" id="PTHR42760">
    <property type="entry name" value="SHORT-CHAIN DEHYDROGENASES/REDUCTASES FAMILY MEMBER"/>
    <property type="match status" value="1"/>
</dbReference>
<dbReference type="InterPro" id="IPR036291">
    <property type="entry name" value="NAD(P)-bd_dom_sf"/>
</dbReference>
<dbReference type="GO" id="GO:0016616">
    <property type="term" value="F:oxidoreductase activity, acting on the CH-OH group of donors, NAD or NADP as acceptor"/>
    <property type="evidence" value="ECO:0007669"/>
    <property type="project" value="UniProtKB-ARBA"/>
</dbReference>
<organism evidence="3 4">
    <name type="scientific">Micromonospora citrea</name>
    <dbReference type="NCBI Taxonomy" id="47855"/>
    <lineage>
        <taxon>Bacteria</taxon>
        <taxon>Bacillati</taxon>
        <taxon>Actinomycetota</taxon>
        <taxon>Actinomycetes</taxon>
        <taxon>Micromonosporales</taxon>
        <taxon>Micromonosporaceae</taxon>
        <taxon>Micromonospora</taxon>
    </lineage>
</organism>
<gene>
    <name evidence="3" type="ORF">GA0070606_3506</name>
</gene>
<evidence type="ECO:0000313" key="3">
    <source>
        <dbReference type="EMBL" id="SCL61799.1"/>
    </source>
</evidence>
<proteinExistence type="inferred from homology"/>
<evidence type="ECO:0000259" key="2">
    <source>
        <dbReference type="SMART" id="SM00822"/>
    </source>
</evidence>
<comment type="similarity">
    <text evidence="1">Belongs to the short-chain dehydrogenases/reductases (SDR) family.</text>
</comment>
<keyword evidence="4" id="KW-1185">Reference proteome</keyword>
<evidence type="ECO:0000256" key="1">
    <source>
        <dbReference type="ARBA" id="ARBA00006484"/>
    </source>
</evidence>